<organism evidence="2 3">
    <name type="scientific">Quisquiliibacterium transsilvanicum</name>
    <dbReference type="NCBI Taxonomy" id="1549638"/>
    <lineage>
        <taxon>Bacteria</taxon>
        <taxon>Pseudomonadati</taxon>
        <taxon>Pseudomonadota</taxon>
        <taxon>Betaproteobacteria</taxon>
        <taxon>Burkholderiales</taxon>
        <taxon>Burkholderiaceae</taxon>
        <taxon>Quisquiliibacterium</taxon>
    </lineage>
</organism>
<name>A0A7W8M8H3_9BURK</name>
<reference evidence="2 3" key="1">
    <citation type="submission" date="2020-08" db="EMBL/GenBank/DDBJ databases">
        <title>Genomic Encyclopedia of Type Strains, Phase IV (KMG-IV): sequencing the most valuable type-strain genomes for metagenomic binning, comparative biology and taxonomic classification.</title>
        <authorList>
            <person name="Goeker M."/>
        </authorList>
    </citation>
    <scope>NUCLEOTIDE SEQUENCE [LARGE SCALE GENOMIC DNA]</scope>
    <source>
        <strain evidence="2 3">DSM 29781</strain>
    </source>
</reference>
<protein>
    <submittedName>
        <fullName evidence="2">Putative membrane-bound mannosyltransferase</fullName>
    </submittedName>
</protein>
<dbReference type="AlphaFoldDB" id="A0A7W8M8H3"/>
<feature type="transmembrane region" description="Helical" evidence="1">
    <location>
        <begin position="154"/>
        <end position="171"/>
    </location>
</feature>
<gene>
    <name evidence="2" type="ORF">HNQ70_001289</name>
</gene>
<evidence type="ECO:0000256" key="1">
    <source>
        <dbReference type="SAM" id="Phobius"/>
    </source>
</evidence>
<dbReference type="EMBL" id="JACHGB010000002">
    <property type="protein sequence ID" value="MBB5271285.1"/>
    <property type="molecule type" value="Genomic_DNA"/>
</dbReference>
<keyword evidence="2" id="KW-0328">Glycosyltransferase</keyword>
<dbReference type="RefSeq" id="WP_183965406.1">
    <property type="nucleotide sequence ID" value="NZ_BAABEW010000017.1"/>
</dbReference>
<accession>A0A7W8M8H3</accession>
<evidence type="ECO:0000313" key="3">
    <source>
        <dbReference type="Proteomes" id="UP000532440"/>
    </source>
</evidence>
<keyword evidence="3" id="KW-1185">Reference proteome</keyword>
<keyword evidence="1" id="KW-0812">Transmembrane</keyword>
<keyword evidence="1" id="KW-1133">Transmembrane helix</keyword>
<keyword evidence="1" id="KW-0472">Membrane</keyword>
<feature type="transmembrane region" description="Helical" evidence="1">
    <location>
        <begin position="128"/>
        <end position="148"/>
    </location>
</feature>
<feature type="transmembrane region" description="Helical" evidence="1">
    <location>
        <begin position="31"/>
        <end position="55"/>
    </location>
</feature>
<proteinExistence type="predicted"/>
<evidence type="ECO:0000313" key="2">
    <source>
        <dbReference type="EMBL" id="MBB5271285.1"/>
    </source>
</evidence>
<dbReference type="GO" id="GO:0016757">
    <property type="term" value="F:glycosyltransferase activity"/>
    <property type="evidence" value="ECO:0007669"/>
    <property type="project" value="UniProtKB-KW"/>
</dbReference>
<feature type="transmembrane region" description="Helical" evidence="1">
    <location>
        <begin position="67"/>
        <end position="85"/>
    </location>
</feature>
<sequence>MEPSISERLAIEEFNQLHQHMRQREEAMNQLLNVSVTGSTTILAAVAAYAFQLSIAVPSKLEVYHCYLFLAVMPVLVFGLAMLAAHRSDIYRMGYYLNVFFEERWGGAEWGVRSFRFRELMKGESQDPVALVFWSLFAAASSLFLFCLSLTNSLAWPHAIALLPFAFALAVQHRSFRKDRRPMKAVWQAVLAEQGLALKANKSLQLPPDGPVEVKR</sequence>
<keyword evidence="2" id="KW-0808">Transferase</keyword>
<comment type="caution">
    <text evidence="2">The sequence shown here is derived from an EMBL/GenBank/DDBJ whole genome shotgun (WGS) entry which is preliminary data.</text>
</comment>
<dbReference type="Proteomes" id="UP000532440">
    <property type="component" value="Unassembled WGS sequence"/>
</dbReference>